<dbReference type="GO" id="GO:0019622">
    <property type="term" value="P:3-(3-hydroxy)phenylpropionate catabolic process"/>
    <property type="evidence" value="ECO:0007669"/>
    <property type="project" value="TreeGrafter"/>
</dbReference>
<evidence type="ECO:0000259" key="5">
    <source>
        <dbReference type="Pfam" id="PF01494"/>
    </source>
</evidence>
<dbReference type="AlphaFoldDB" id="A0A9Q0AJH6"/>
<evidence type="ECO:0000256" key="4">
    <source>
        <dbReference type="ARBA" id="ARBA00023002"/>
    </source>
</evidence>
<dbReference type="Gene3D" id="3.50.50.60">
    <property type="entry name" value="FAD/NAD(P)-binding domain"/>
    <property type="match status" value="1"/>
</dbReference>
<keyword evidence="2" id="KW-0285">Flavoprotein</keyword>
<keyword evidence="7" id="KW-1185">Reference proteome</keyword>
<dbReference type="GO" id="GO:0008688">
    <property type="term" value="F:3-(3-hydroxyphenyl)propionate hydroxylase activity"/>
    <property type="evidence" value="ECO:0007669"/>
    <property type="project" value="TreeGrafter"/>
</dbReference>
<keyword evidence="4" id="KW-0560">Oxidoreductase</keyword>
<sequence>MNFHTSHMENEPFYSVPTDGDAVQQALPNTLIQIQPGLERAFRAKLQESPYCDLRCGCEVIAREATGSGIVATYRTQDNVCKGITGQWLVGADGKRGVVRKHFLEDAAGIRQVNGSYQYDGTWIAANLKITLPTPSSHPELPLWPLGYTPEDVFDLFWPKGWHFCSPPGKATAGGRFGPYKERLWRHEFEQGNWDDSMDAEKLLWEQLEIMFTRQRDGRYQPLPFGTVSFPKDCIEILRCHQFRFTHKVVNKWFHDRIILIGDAAHVFPPFGGQGIACGLRDAHQLAWRLFLLTRLPSVDRPLGDTLLATWERERTWGVKEAATITKMNGQLCNEGDTYSFWIFRLVKWISQQLPFIPSEPDLFLKWEQRGYRSVDGFHLKQYGGGGKIAQVYVDSDGDGPMLSDQLIAHTSIVTLLVISNIPQDLILQAKEVIQSFNFPKQIINDQCIRAFSSSRPPDVEIATETCFPTPIPDIGEDVREGYNESNFIERLLPNACFVLVRSDFYIFAQARTTEELVASLQKLKEIFILQVSD</sequence>
<dbReference type="Gene3D" id="3.30.70.2450">
    <property type="match status" value="1"/>
</dbReference>
<dbReference type="PANTHER" id="PTHR43476:SF3">
    <property type="entry name" value="FAD-BINDING MONOOXYGENASE"/>
    <property type="match status" value="1"/>
</dbReference>
<name>A0A9Q0AJH6_9PEZI</name>
<dbReference type="InterPro" id="IPR002938">
    <property type="entry name" value="FAD-bd"/>
</dbReference>
<protein>
    <recommendedName>
        <fullName evidence="5">FAD-binding domain-containing protein</fullName>
    </recommendedName>
</protein>
<evidence type="ECO:0000313" key="6">
    <source>
        <dbReference type="EMBL" id="KAI1856446.1"/>
    </source>
</evidence>
<dbReference type="GO" id="GO:0071949">
    <property type="term" value="F:FAD binding"/>
    <property type="evidence" value="ECO:0007669"/>
    <property type="project" value="InterPro"/>
</dbReference>
<accession>A0A9Q0AJH6</accession>
<dbReference type="SUPFAM" id="SSF51905">
    <property type="entry name" value="FAD/NAD(P)-binding domain"/>
    <property type="match status" value="1"/>
</dbReference>
<organism evidence="6 7">
    <name type="scientific">Neoarthrinium moseri</name>
    <dbReference type="NCBI Taxonomy" id="1658444"/>
    <lineage>
        <taxon>Eukaryota</taxon>
        <taxon>Fungi</taxon>
        <taxon>Dikarya</taxon>
        <taxon>Ascomycota</taxon>
        <taxon>Pezizomycotina</taxon>
        <taxon>Sordariomycetes</taxon>
        <taxon>Xylariomycetidae</taxon>
        <taxon>Amphisphaeriales</taxon>
        <taxon>Apiosporaceae</taxon>
        <taxon>Neoarthrinium</taxon>
    </lineage>
</organism>
<evidence type="ECO:0000256" key="1">
    <source>
        <dbReference type="ARBA" id="ARBA00005179"/>
    </source>
</evidence>
<evidence type="ECO:0000313" key="7">
    <source>
        <dbReference type="Proteomes" id="UP000829685"/>
    </source>
</evidence>
<proteinExistence type="predicted"/>
<dbReference type="Pfam" id="PF01494">
    <property type="entry name" value="FAD_binding_3"/>
    <property type="match status" value="1"/>
</dbReference>
<evidence type="ECO:0000256" key="2">
    <source>
        <dbReference type="ARBA" id="ARBA00022630"/>
    </source>
</evidence>
<comment type="caution">
    <text evidence="6">The sequence shown here is derived from an EMBL/GenBank/DDBJ whole genome shotgun (WGS) entry which is preliminary data.</text>
</comment>
<feature type="domain" description="FAD-binding" evidence="5">
    <location>
        <begin position="21"/>
        <end position="295"/>
    </location>
</feature>
<reference evidence="6" key="1">
    <citation type="submission" date="2021-03" db="EMBL/GenBank/DDBJ databases">
        <title>Revisited historic fungal species revealed as producer of novel bioactive compounds through whole genome sequencing and comparative genomics.</title>
        <authorList>
            <person name="Vignolle G.A."/>
            <person name="Hochenegger N."/>
            <person name="Mach R.L."/>
            <person name="Mach-Aigner A.R."/>
            <person name="Javad Rahimi M."/>
            <person name="Salim K.A."/>
            <person name="Chan C.M."/>
            <person name="Lim L.B.L."/>
            <person name="Cai F."/>
            <person name="Druzhinina I.S."/>
            <person name="U'Ren J.M."/>
            <person name="Derntl C."/>
        </authorList>
    </citation>
    <scope>NUCLEOTIDE SEQUENCE</scope>
    <source>
        <strain evidence="6">TUCIM 5799</strain>
    </source>
</reference>
<dbReference type="InterPro" id="IPR050631">
    <property type="entry name" value="PheA/TfdB_FAD_monoxygenase"/>
</dbReference>
<evidence type="ECO:0000256" key="3">
    <source>
        <dbReference type="ARBA" id="ARBA00022827"/>
    </source>
</evidence>
<dbReference type="PANTHER" id="PTHR43476">
    <property type="entry name" value="3-(3-HYDROXY-PHENYL)PROPIONATE/3-HYDROXYCINNAMIC ACID HYDROXYLASE"/>
    <property type="match status" value="1"/>
</dbReference>
<dbReference type="EMBL" id="JAFIMR010000044">
    <property type="protein sequence ID" value="KAI1856446.1"/>
    <property type="molecule type" value="Genomic_DNA"/>
</dbReference>
<dbReference type="InterPro" id="IPR036188">
    <property type="entry name" value="FAD/NAD-bd_sf"/>
</dbReference>
<comment type="pathway">
    <text evidence="1">Secondary metabolite biosynthesis.</text>
</comment>
<keyword evidence="3" id="KW-0274">FAD</keyword>
<gene>
    <name evidence="6" type="ORF">JX265_011693</name>
</gene>
<dbReference type="Proteomes" id="UP000829685">
    <property type="component" value="Unassembled WGS sequence"/>
</dbReference>